<sequence>MTQSLKTFTSMPSALSQDNNLILKAKKIKYGGQSIDITTDNHIQFNDILNENSVYINTKNNQSNIQIDINQLEGKTLNNFTIKNLRTNDIIISSNTDGDFDLEQTLDEMILNNKINVQNISILQNQVQSLNDLTTKQQQTILTLKNENYSQQQQIDYILSQLGGQNILTSDFKLWEIKQGFYIVKSQEGTDNNGWKANSTKVYYNESEWIKIYGNVNISVNETKTSKEYRIADGTLVNEIIYCHQLIFQTLCESTFDGMNTGSLQQQQYLVNSFIKEKIINDSTYSTEIKGYSKRSEVFFPETDFSDDFVQLKRHVNEQIPIDIETKTQLVKDHVLNNYYSNTQTDVLLSNKANSSDVYTKTQIDNLLTYKADAGIVSMFYSISECNNLFYTKTYINQYYPLLSNVYTKLETDNLLKLKLNSNTFYSLYNQNISDNTTMFTNIDNKINTKANITDMNTSNTYISTLQTQMTSVISVNTNQSDLITQIQNMFSPKDFNAMGQYSFTIGPITVKMGVIDVQGALNQRTVYYTKNFTNIVYCGFTSVIGTSNGGNGDDVGYIQFYIDKVIITADYANSGGNESNMYSWMVFGY</sequence>
<evidence type="ECO:0000313" key="1">
    <source>
        <dbReference type="EMBL" id="CAI9958965.1"/>
    </source>
</evidence>
<protein>
    <submittedName>
        <fullName evidence="1">Uncharacterized protein</fullName>
    </submittedName>
</protein>
<reference evidence="2 3" key="2">
    <citation type="submission" date="2024-07" db="EMBL/GenBank/DDBJ databases">
        <authorList>
            <person name="Akdeniz Z."/>
        </authorList>
    </citation>
    <scope>NUCLEOTIDE SEQUENCE [LARGE SCALE GENOMIC DNA]</scope>
</reference>
<dbReference type="EMBL" id="CATOUU010000911">
    <property type="protein sequence ID" value="CAI9958965.1"/>
    <property type="molecule type" value="Genomic_DNA"/>
</dbReference>
<dbReference type="AlphaFoldDB" id="A0AA86QHN3"/>
<keyword evidence="3" id="KW-1185">Reference proteome</keyword>
<organism evidence="1">
    <name type="scientific">Hexamita inflata</name>
    <dbReference type="NCBI Taxonomy" id="28002"/>
    <lineage>
        <taxon>Eukaryota</taxon>
        <taxon>Metamonada</taxon>
        <taxon>Diplomonadida</taxon>
        <taxon>Hexamitidae</taxon>
        <taxon>Hexamitinae</taxon>
        <taxon>Hexamita</taxon>
    </lineage>
</organism>
<name>A0AA86QHN3_9EUKA</name>
<comment type="caution">
    <text evidence="1">The sequence shown here is derived from an EMBL/GenBank/DDBJ whole genome shotgun (WGS) entry which is preliminary data.</text>
</comment>
<proteinExistence type="predicted"/>
<dbReference type="Proteomes" id="UP001642409">
    <property type="component" value="Unassembled WGS sequence"/>
</dbReference>
<accession>A0AA86QHN3</accession>
<reference evidence="1" key="1">
    <citation type="submission" date="2023-06" db="EMBL/GenBank/DDBJ databases">
        <authorList>
            <person name="Kurt Z."/>
        </authorList>
    </citation>
    <scope>NUCLEOTIDE SEQUENCE</scope>
</reference>
<dbReference type="EMBL" id="CAXDID020000392">
    <property type="protein sequence ID" value="CAL6086356.1"/>
    <property type="molecule type" value="Genomic_DNA"/>
</dbReference>
<evidence type="ECO:0000313" key="2">
    <source>
        <dbReference type="EMBL" id="CAL6086356.1"/>
    </source>
</evidence>
<gene>
    <name evidence="1" type="ORF">HINF_LOCUS46610</name>
    <name evidence="2" type="ORF">HINF_LOCUS63124</name>
</gene>
<evidence type="ECO:0000313" key="3">
    <source>
        <dbReference type="Proteomes" id="UP001642409"/>
    </source>
</evidence>